<protein>
    <submittedName>
        <fullName evidence="1">Uncharacterized protein</fullName>
    </submittedName>
</protein>
<organism evidence="1 2">
    <name type="scientific">Couchioplanes caeruleus subsp. caeruleus</name>
    <dbReference type="NCBI Taxonomy" id="56427"/>
    <lineage>
        <taxon>Bacteria</taxon>
        <taxon>Bacillati</taxon>
        <taxon>Actinomycetota</taxon>
        <taxon>Actinomycetes</taxon>
        <taxon>Micromonosporales</taxon>
        <taxon>Micromonosporaceae</taxon>
        <taxon>Couchioplanes</taxon>
    </lineage>
</organism>
<dbReference type="RefSeq" id="WP_071806202.1">
    <property type="nucleotide sequence ID" value="NZ_MEIA01000167.1"/>
</dbReference>
<comment type="caution">
    <text evidence="1">The sequence shown here is derived from an EMBL/GenBank/DDBJ whole genome shotgun (WGS) entry which is preliminary data.</text>
</comment>
<accession>A0A1K0GPU9</accession>
<dbReference type="Proteomes" id="UP000182486">
    <property type="component" value="Unassembled WGS sequence"/>
</dbReference>
<keyword evidence="2" id="KW-1185">Reference proteome</keyword>
<evidence type="ECO:0000313" key="2">
    <source>
        <dbReference type="Proteomes" id="UP000182486"/>
    </source>
</evidence>
<name>A0A1K0GPU9_9ACTN</name>
<dbReference type="AlphaFoldDB" id="A0A1K0GPU9"/>
<evidence type="ECO:0000313" key="1">
    <source>
        <dbReference type="EMBL" id="OJF13196.1"/>
    </source>
</evidence>
<sequence>MEIIGYGTRLTATGAIQIGRVGGEGTHPDALISASTADGQLSNNVVTVDGGRAGLAQAPGAGGLRAVAEPAADDQPYWSLSQAGMVCRWPEGVRVVTADPGAGVWSTELHGDNGALVMLRGPRCAGGGSVPPPDHLIGPGQELLSSDMSAEEMWLELGYVRDGETWWQRHQYAVLAPGDLLVVTGQAPAGNETGVRRVVDVVARSLRLDAPRPRRRFFKWR</sequence>
<dbReference type="EMBL" id="MEIA01000167">
    <property type="protein sequence ID" value="OJF13196.1"/>
    <property type="molecule type" value="Genomic_DNA"/>
</dbReference>
<gene>
    <name evidence="1" type="ORF">BG844_16410</name>
</gene>
<proteinExistence type="predicted"/>
<reference evidence="1 2" key="1">
    <citation type="submission" date="2016-09" db="EMBL/GenBank/DDBJ databases">
        <title>Couchioplanes caeruleus draft genome sequence.</title>
        <authorList>
            <person name="Sheehan J."/>
            <person name="Caffrey P."/>
        </authorList>
    </citation>
    <scope>NUCLEOTIDE SEQUENCE [LARGE SCALE GENOMIC DNA]</scope>
    <source>
        <strain evidence="1 2">DSM 43634</strain>
    </source>
</reference>